<proteinExistence type="predicted"/>
<feature type="domain" description="Peptide chain release factor" evidence="1">
    <location>
        <begin position="2"/>
        <end position="58"/>
    </location>
</feature>
<feature type="non-terminal residue" evidence="2">
    <location>
        <position position="1"/>
    </location>
</feature>
<dbReference type="InterPro" id="IPR045853">
    <property type="entry name" value="Pep_chain_release_fac_I_sf"/>
</dbReference>
<comment type="caution">
    <text evidence="2">The sequence shown here is derived from an EMBL/GenBank/DDBJ whole genome shotgun (WGS) entry which is preliminary data.</text>
</comment>
<dbReference type="PANTHER" id="PTHR43116:SF3">
    <property type="entry name" value="CLASS I PEPTIDE CHAIN RELEASE FACTOR"/>
    <property type="match status" value="1"/>
</dbReference>
<protein>
    <recommendedName>
        <fullName evidence="1">Peptide chain release factor domain-containing protein</fullName>
    </recommendedName>
</protein>
<gene>
    <name evidence="2" type="ORF">S12H4_23545</name>
</gene>
<name>X1RW83_9ZZZZ</name>
<reference evidence="2" key="1">
    <citation type="journal article" date="2014" name="Front. Microbiol.">
        <title>High frequency of phylogenetically diverse reductive dehalogenase-homologous genes in deep subseafloor sedimentary metagenomes.</title>
        <authorList>
            <person name="Kawai M."/>
            <person name="Futagami T."/>
            <person name="Toyoda A."/>
            <person name="Takaki Y."/>
            <person name="Nishi S."/>
            <person name="Hori S."/>
            <person name="Arai W."/>
            <person name="Tsubouchi T."/>
            <person name="Morono Y."/>
            <person name="Uchiyama I."/>
            <person name="Ito T."/>
            <person name="Fujiyama A."/>
            <person name="Inagaki F."/>
            <person name="Takami H."/>
        </authorList>
    </citation>
    <scope>NUCLEOTIDE SEQUENCE</scope>
    <source>
        <strain evidence="2">Expedition CK06-06</strain>
    </source>
</reference>
<accession>X1RW83</accession>
<dbReference type="GO" id="GO:0006415">
    <property type="term" value="P:translational termination"/>
    <property type="evidence" value="ECO:0007669"/>
    <property type="project" value="InterPro"/>
</dbReference>
<dbReference type="PANTHER" id="PTHR43116">
    <property type="entry name" value="PEPTIDE CHAIN RELEASE FACTOR 2"/>
    <property type="match status" value="1"/>
</dbReference>
<dbReference type="EMBL" id="BARW01012531">
    <property type="protein sequence ID" value="GAI84938.1"/>
    <property type="molecule type" value="Genomic_DNA"/>
</dbReference>
<evidence type="ECO:0000313" key="2">
    <source>
        <dbReference type="EMBL" id="GAI84938.1"/>
    </source>
</evidence>
<dbReference type="AlphaFoldDB" id="X1RW83"/>
<dbReference type="InterPro" id="IPR005139">
    <property type="entry name" value="PCRF"/>
</dbReference>
<sequence>YKIIDIQQNEEAGIKDVTIEAHGEYAYGYLKAEKGVHRLVRLSPFDANHKRHTSFAAVFVYPLVKKEL</sequence>
<dbReference type="Pfam" id="PF03462">
    <property type="entry name" value="PCRF"/>
    <property type="match status" value="1"/>
</dbReference>
<dbReference type="Gene3D" id="3.30.70.1660">
    <property type="match status" value="1"/>
</dbReference>
<evidence type="ECO:0000259" key="1">
    <source>
        <dbReference type="Pfam" id="PF03462"/>
    </source>
</evidence>
<organism evidence="2">
    <name type="scientific">marine sediment metagenome</name>
    <dbReference type="NCBI Taxonomy" id="412755"/>
    <lineage>
        <taxon>unclassified sequences</taxon>
        <taxon>metagenomes</taxon>
        <taxon>ecological metagenomes</taxon>
    </lineage>
</organism>
<dbReference type="SUPFAM" id="SSF75620">
    <property type="entry name" value="Release factor"/>
    <property type="match status" value="1"/>
</dbReference>